<gene>
    <name evidence="6" type="ORF">G3I50_40535</name>
</gene>
<protein>
    <submittedName>
        <fullName evidence="6">Helix-turn-helix transcriptional regulator</fullName>
    </submittedName>
</protein>
<feature type="non-terminal residue" evidence="6">
    <location>
        <position position="1"/>
    </location>
</feature>
<dbReference type="RefSeq" id="WP_164209172.1">
    <property type="nucleotide sequence ID" value="NZ_JAAGMP010001814.1"/>
</dbReference>
<accession>A0A7K3SB64</accession>
<dbReference type="Proteomes" id="UP000469670">
    <property type="component" value="Unassembled WGS sequence"/>
</dbReference>
<dbReference type="PROSITE" id="PS50043">
    <property type="entry name" value="HTH_LUXR_2"/>
    <property type="match status" value="1"/>
</dbReference>
<evidence type="ECO:0000256" key="1">
    <source>
        <dbReference type="ARBA" id="ARBA00023015"/>
    </source>
</evidence>
<evidence type="ECO:0000256" key="4">
    <source>
        <dbReference type="SAM" id="MobiDB-lite"/>
    </source>
</evidence>
<keyword evidence="1" id="KW-0805">Transcription regulation</keyword>
<dbReference type="GO" id="GO:0006355">
    <property type="term" value="P:regulation of DNA-templated transcription"/>
    <property type="evidence" value="ECO:0007669"/>
    <property type="project" value="InterPro"/>
</dbReference>
<keyword evidence="3" id="KW-0804">Transcription</keyword>
<evidence type="ECO:0000256" key="2">
    <source>
        <dbReference type="ARBA" id="ARBA00023125"/>
    </source>
</evidence>
<evidence type="ECO:0000313" key="6">
    <source>
        <dbReference type="EMBL" id="NEC24493.1"/>
    </source>
</evidence>
<dbReference type="InterPro" id="IPR016032">
    <property type="entry name" value="Sig_transdc_resp-reg_C-effctor"/>
</dbReference>
<dbReference type="SUPFAM" id="SSF46894">
    <property type="entry name" value="C-terminal effector domain of the bipartite response regulators"/>
    <property type="match status" value="1"/>
</dbReference>
<dbReference type="InterPro" id="IPR000792">
    <property type="entry name" value="Tscrpt_reg_LuxR_C"/>
</dbReference>
<sequence length="102" mass="10958">PAARTERSAAPGSKQPEAHDATALSEAEQRVAQLAALDHTNRQISSRLFITVSTVEQHLTRAYKKLGISGRSTLSKELWTRYPQLMSSNGGPRSDSGVGVVA</sequence>
<dbReference type="Pfam" id="PF00196">
    <property type="entry name" value="GerE"/>
    <property type="match status" value="1"/>
</dbReference>
<reference evidence="6 7" key="1">
    <citation type="submission" date="2020-01" db="EMBL/GenBank/DDBJ databases">
        <title>Insect and environment-associated Actinomycetes.</title>
        <authorList>
            <person name="Currrie C."/>
            <person name="Chevrette M."/>
            <person name="Carlson C."/>
            <person name="Stubbendieck R."/>
            <person name="Wendt-Pienkowski E."/>
        </authorList>
    </citation>
    <scope>NUCLEOTIDE SEQUENCE [LARGE SCALE GENOMIC DNA]</scope>
    <source>
        <strain evidence="6 7">SID7590</strain>
    </source>
</reference>
<dbReference type="GO" id="GO:0003677">
    <property type="term" value="F:DNA binding"/>
    <property type="evidence" value="ECO:0007669"/>
    <property type="project" value="UniProtKB-KW"/>
</dbReference>
<dbReference type="InterPro" id="IPR036388">
    <property type="entry name" value="WH-like_DNA-bd_sf"/>
</dbReference>
<dbReference type="PRINTS" id="PR00038">
    <property type="entry name" value="HTHLUXR"/>
</dbReference>
<evidence type="ECO:0000256" key="3">
    <source>
        <dbReference type="ARBA" id="ARBA00023163"/>
    </source>
</evidence>
<feature type="region of interest" description="Disordered" evidence="4">
    <location>
        <begin position="1"/>
        <end position="25"/>
    </location>
</feature>
<dbReference type="EMBL" id="JAAGMP010001814">
    <property type="protein sequence ID" value="NEC24493.1"/>
    <property type="molecule type" value="Genomic_DNA"/>
</dbReference>
<dbReference type="PANTHER" id="PTHR44688">
    <property type="entry name" value="DNA-BINDING TRANSCRIPTIONAL ACTIVATOR DEVR_DOSR"/>
    <property type="match status" value="1"/>
</dbReference>
<keyword evidence="2" id="KW-0238">DNA-binding</keyword>
<feature type="domain" description="HTH luxR-type" evidence="5">
    <location>
        <begin position="17"/>
        <end position="82"/>
    </location>
</feature>
<dbReference type="PANTHER" id="PTHR44688:SF16">
    <property type="entry name" value="DNA-BINDING TRANSCRIPTIONAL ACTIVATOR DEVR_DOSR"/>
    <property type="match status" value="1"/>
</dbReference>
<comment type="caution">
    <text evidence="6">The sequence shown here is derived from an EMBL/GenBank/DDBJ whole genome shotgun (WGS) entry which is preliminary data.</text>
</comment>
<evidence type="ECO:0000313" key="7">
    <source>
        <dbReference type="Proteomes" id="UP000469670"/>
    </source>
</evidence>
<organism evidence="6 7">
    <name type="scientific">Streptomyces parvus</name>
    <dbReference type="NCBI Taxonomy" id="66428"/>
    <lineage>
        <taxon>Bacteria</taxon>
        <taxon>Bacillati</taxon>
        <taxon>Actinomycetota</taxon>
        <taxon>Actinomycetes</taxon>
        <taxon>Kitasatosporales</taxon>
        <taxon>Streptomycetaceae</taxon>
        <taxon>Streptomyces</taxon>
    </lineage>
</organism>
<dbReference type="PROSITE" id="PS00622">
    <property type="entry name" value="HTH_LUXR_1"/>
    <property type="match status" value="1"/>
</dbReference>
<dbReference type="AlphaFoldDB" id="A0A7K3SB64"/>
<proteinExistence type="predicted"/>
<evidence type="ECO:0000259" key="5">
    <source>
        <dbReference type="PROSITE" id="PS50043"/>
    </source>
</evidence>
<dbReference type="Gene3D" id="1.10.10.10">
    <property type="entry name" value="Winged helix-like DNA-binding domain superfamily/Winged helix DNA-binding domain"/>
    <property type="match status" value="1"/>
</dbReference>
<dbReference type="SMART" id="SM00421">
    <property type="entry name" value="HTH_LUXR"/>
    <property type="match status" value="1"/>
</dbReference>
<name>A0A7K3SB64_9ACTN</name>